<dbReference type="PATRIC" id="fig|1121448.10.peg.1265"/>
<keyword evidence="12" id="KW-0456">Lyase</keyword>
<evidence type="ECO:0000313" key="16">
    <source>
        <dbReference type="EMBL" id="AGW13124.1"/>
    </source>
</evidence>
<dbReference type="Pfam" id="PF04055">
    <property type="entry name" value="Radical_SAM"/>
    <property type="match status" value="1"/>
</dbReference>
<keyword evidence="17" id="KW-1185">Reference proteome</keyword>
<dbReference type="InterPro" id="IPR058240">
    <property type="entry name" value="rSAM_sf"/>
</dbReference>
<evidence type="ECO:0000256" key="12">
    <source>
        <dbReference type="ARBA" id="ARBA00023239"/>
    </source>
</evidence>
<dbReference type="SFLD" id="SFLDG01068">
    <property type="entry name" value="FeMo_cofactor_biosynthesis_pro"/>
    <property type="match status" value="1"/>
</dbReference>
<keyword evidence="6" id="KW-0004">4Fe-4S</keyword>
<dbReference type="SUPFAM" id="SSF102114">
    <property type="entry name" value="Radical SAM enzymes"/>
    <property type="match status" value="1"/>
</dbReference>
<evidence type="ECO:0000256" key="6">
    <source>
        <dbReference type="ARBA" id="ARBA00022485"/>
    </source>
</evidence>
<evidence type="ECO:0000256" key="2">
    <source>
        <dbReference type="ARBA" id="ARBA00003522"/>
    </source>
</evidence>
<comment type="pathway">
    <text evidence="3">Cofactor biosynthesis; Fe-Mo cofactor biosynthesis.</text>
</comment>
<evidence type="ECO:0000256" key="11">
    <source>
        <dbReference type="ARBA" id="ARBA00023231"/>
    </source>
</evidence>
<comment type="function">
    <text evidence="2">Involved in the biosynthesis of the iron-molybdenum cofactor (FeMo-co or M-cluster) found in the dinitrogenase enzyme of the nitrogenase complex in nitrogen-fixing microorganisms. NifB catalyzes the crucial step of radical SAM-dependent carbide insertion that occurs concomitant with the insertion of a 9th sulfur and the rearrangement/coupling of two [4Fe-4S] clusters into a [8Fe-9S-C] cluster, the precursor to the M-cluster.</text>
</comment>
<gene>
    <name evidence="16" type="ORF">DGI_1271</name>
</gene>
<dbReference type="Pfam" id="PF02579">
    <property type="entry name" value="Nitro_FeMo-Co"/>
    <property type="match status" value="1"/>
</dbReference>
<evidence type="ECO:0000256" key="13">
    <source>
        <dbReference type="ARBA" id="ARBA00030926"/>
    </source>
</evidence>
<evidence type="ECO:0000256" key="5">
    <source>
        <dbReference type="ARBA" id="ARBA00021702"/>
    </source>
</evidence>
<dbReference type="SFLD" id="SFLDS00029">
    <property type="entry name" value="Radical_SAM"/>
    <property type="match status" value="1"/>
</dbReference>
<comment type="cofactor">
    <cofactor evidence="1">
        <name>[4Fe-4S] cluster</name>
        <dbReference type="ChEBI" id="CHEBI:49883"/>
    </cofactor>
</comment>
<dbReference type="CDD" id="cd01335">
    <property type="entry name" value="Radical_SAM"/>
    <property type="match status" value="1"/>
</dbReference>
<evidence type="ECO:0000256" key="3">
    <source>
        <dbReference type="ARBA" id="ARBA00005155"/>
    </source>
</evidence>
<dbReference type="OrthoDB" id="9785734at2"/>
<keyword evidence="10" id="KW-0411">Iron-sulfur</keyword>
<dbReference type="SUPFAM" id="SSF53146">
    <property type="entry name" value="Nitrogenase accessory factor-like"/>
    <property type="match status" value="1"/>
</dbReference>
<dbReference type="STRING" id="1121448.DGI_1271"/>
<dbReference type="InterPro" id="IPR036105">
    <property type="entry name" value="DiNase_FeMo-co_biosyn_sf"/>
</dbReference>
<dbReference type="UniPathway" id="UPA00782"/>
<reference evidence="16 17" key="1">
    <citation type="journal article" date="2013" name="J. Bacteriol.">
        <title>Roles of HynAB and Ech, the only two hydrogenases found in the model sulfate reducer Desulfovibrio gigas.</title>
        <authorList>
            <person name="Morais-Silva F.O."/>
            <person name="Santos C.I."/>
            <person name="Rodrigues R."/>
            <person name="Pereira I.A."/>
            <person name="Rodrigues-Pousada C."/>
        </authorList>
    </citation>
    <scope>NUCLEOTIDE SEQUENCE [LARGE SCALE GENOMIC DNA]</scope>
    <source>
        <strain evidence="17">ATCC 19364 / DSM 1382 / NCIMB 9332 / VKM B-1759</strain>
    </source>
</reference>
<dbReference type="GO" id="GO:0051539">
    <property type="term" value="F:4 iron, 4 sulfur cluster binding"/>
    <property type="evidence" value="ECO:0007669"/>
    <property type="project" value="UniProtKB-KW"/>
</dbReference>
<dbReference type="EMBL" id="CP006585">
    <property type="protein sequence ID" value="AGW13124.1"/>
    <property type="molecule type" value="Genomic_DNA"/>
</dbReference>
<evidence type="ECO:0000256" key="7">
    <source>
        <dbReference type="ARBA" id="ARBA00022691"/>
    </source>
</evidence>
<keyword evidence="8" id="KW-0479">Metal-binding</keyword>
<dbReference type="eggNOG" id="COG0535">
    <property type="taxonomic scope" value="Bacteria"/>
</dbReference>
<keyword evidence="9" id="KW-0408">Iron</keyword>
<dbReference type="AlphaFoldDB" id="T2GAC9"/>
<accession>T2GAC9</accession>
<sequence>MSQSKDFSKHPCFNKEAKGSCGRVHLPVAPKCNIQCNFCNRKYDCVNESRPGVTSAVLSPAQAVHYMDKVLAKEPRITVVGIAGPGDPMANADKTIDTMRRLNKKHPQLLFCLSTNGLGLPAHVDELAEVGVSHVTVTVNAVDPEISAGIYAWIRDGNVMYKGLEGAKLLLSRQLEGIRRCKELGMVVKVNTIVIPGVNEHHLEEIAKTMKALGVDVLNCMGLKPVAGTIYENIEEPQKAKLDAIRDTMEQHLPQMRHCQRCRADAVGLLTEDRTKEMAGCLSACSKLELPAEETRPYVAVCTQEGLLVNRHLGEAERFQIWNQTAEGCYELVEERPAPSRTSGPKRWLMVAELLKDCKAVLCAAMGATPRAVLEESGLACHEMQGLIDQGLAAIYGHGDLSQFRKQKGGCKMAGCGGSGEGC</sequence>
<keyword evidence="11" id="KW-0535">Nitrogen fixation</keyword>
<dbReference type="HOGENOM" id="CLU_027639_0_0_7"/>
<dbReference type="Gene3D" id="3.20.20.70">
    <property type="entry name" value="Aldolase class I"/>
    <property type="match status" value="1"/>
</dbReference>
<evidence type="ECO:0000256" key="8">
    <source>
        <dbReference type="ARBA" id="ARBA00022723"/>
    </source>
</evidence>
<dbReference type="GO" id="GO:0016829">
    <property type="term" value="F:lyase activity"/>
    <property type="evidence" value="ECO:0007669"/>
    <property type="project" value="UniProtKB-KW"/>
</dbReference>
<dbReference type="PANTHER" id="PTHR43787">
    <property type="entry name" value="FEMO COFACTOR BIOSYNTHESIS PROTEIN NIFB-RELATED"/>
    <property type="match status" value="1"/>
</dbReference>
<dbReference type="Proteomes" id="UP000016587">
    <property type="component" value="Chromosome"/>
</dbReference>
<dbReference type="SMART" id="SM00729">
    <property type="entry name" value="Elp3"/>
    <property type="match status" value="1"/>
</dbReference>
<dbReference type="PROSITE" id="PS51918">
    <property type="entry name" value="RADICAL_SAM"/>
    <property type="match status" value="1"/>
</dbReference>
<dbReference type="InterPro" id="IPR013785">
    <property type="entry name" value="Aldolase_TIM"/>
</dbReference>
<comment type="similarity">
    <text evidence="4">Belongs to the radical SAM superfamily. NifB family.</text>
</comment>
<organism evidence="16 17">
    <name type="scientific">Megalodesulfovibrio gigas (strain ATCC 19364 / DSM 1382 / NCIMB 9332 / VKM B-1759)</name>
    <name type="common">Desulfovibrio gigas</name>
    <dbReference type="NCBI Taxonomy" id="1121448"/>
    <lineage>
        <taxon>Bacteria</taxon>
        <taxon>Pseudomonadati</taxon>
        <taxon>Thermodesulfobacteriota</taxon>
        <taxon>Desulfovibrionia</taxon>
        <taxon>Desulfovibrionales</taxon>
        <taxon>Desulfovibrionaceae</taxon>
        <taxon>Megalodesulfovibrio</taxon>
    </lineage>
</organism>
<evidence type="ECO:0000256" key="1">
    <source>
        <dbReference type="ARBA" id="ARBA00001966"/>
    </source>
</evidence>
<dbReference type="GO" id="GO:0032324">
    <property type="term" value="P:molybdopterin cofactor biosynthetic process"/>
    <property type="evidence" value="ECO:0007669"/>
    <property type="project" value="UniProtKB-ARBA"/>
</dbReference>
<dbReference type="InterPro" id="IPR005980">
    <property type="entry name" value="Nase_CF_NifB"/>
</dbReference>
<dbReference type="GO" id="GO:0046872">
    <property type="term" value="F:metal ion binding"/>
    <property type="evidence" value="ECO:0007669"/>
    <property type="project" value="UniProtKB-KW"/>
</dbReference>
<evidence type="ECO:0000256" key="4">
    <source>
        <dbReference type="ARBA" id="ARBA00006804"/>
    </source>
</evidence>
<evidence type="ECO:0000256" key="14">
    <source>
        <dbReference type="ARBA" id="ARBA00032102"/>
    </source>
</evidence>
<dbReference type="InterPro" id="IPR000385">
    <property type="entry name" value="MoaA_NifB_PqqE_Fe-S-bd_CS"/>
</dbReference>
<dbReference type="SFLD" id="SFLDG01067">
    <property type="entry name" value="SPASM/twitch_domain_containing"/>
    <property type="match status" value="1"/>
</dbReference>
<evidence type="ECO:0000259" key="15">
    <source>
        <dbReference type="PROSITE" id="PS51918"/>
    </source>
</evidence>
<dbReference type="SFLD" id="SFLDF00281">
    <property type="entry name" value="FeMo_cofactor_biosynthesis_pro"/>
    <property type="match status" value="1"/>
</dbReference>
<dbReference type="NCBIfam" id="TIGR01290">
    <property type="entry name" value="nifB"/>
    <property type="match status" value="1"/>
</dbReference>
<keyword evidence="7" id="KW-0949">S-adenosyl-L-methionine</keyword>
<proteinExistence type="inferred from homology"/>
<evidence type="ECO:0000256" key="9">
    <source>
        <dbReference type="ARBA" id="ARBA00023004"/>
    </source>
</evidence>
<dbReference type="InterPro" id="IPR006638">
    <property type="entry name" value="Elp3/MiaA/NifB-like_rSAM"/>
</dbReference>
<reference evidence="17" key="2">
    <citation type="submission" date="2013-07" db="EMBL/GenBank/DDBJ databases">
        <authorList>
            <person name="Morais-Silva F.O."/>
            <person name="Rezende A.M."/>
            <person name="Pimentel C."/>
            <person name="Resende D.M."/>
            <person name="Santos C.I."/>
            <person name="Clemente C."/>
            <person name="de Oliveira L.M."/>
            <person name="da Silva S.M."/>
            <person name="Costa D.A."/>
            <person name="Varela-Raposo A."/>
            <person name="Horacio E.C.A."/>
            <person name="Matos M."/>
            <person name="Flores O."/>
            <person name="Ruiz J.C."/>
            <person name="Rodrigues-Pousada C."/>
        </authorList>
    </citation>
    <scope>NUCLEOTIDE SEQUENCE [LARGE SCALE GENOMIC DNA]</scope>
    <source>
        <strain evidence="17">ATCC 19364 / DSM 1382 / NCIMB 9332 / VKM B-1759</strain>
    </source>
</reference>
<evidence type="ECO:0000313" key="17">
    <source>
        <dbReference type="Proteomes" id="UP000016587"/>
    </source>
</evidence>
<dbReference type="InterPro" id="IPR007197">
    <property type="entry name" value="rSAM"/>
</dbReference>
<dbReference type="PROSITE" id="PS01305">
    <property type="entry name" value="MOAA_NIFB_PQQE"/>
    <property type="match status" value="1"/>
</dbReference>
<name>T2GAC9_MEGG1</name>
<dbReference type="Gene3D" id="3.30.420.130">
    <property type="entry name" value="Dinitrogenase iron-molybdenum cofactor biosynthesis domain"/>
    <property type="match status" value="1"/>
</dbReference>
<dbReference type="KEGG" id="dgg:DGI_1271"/>
<feature type="domain" description="Radical SAM core" evidence="15">
    <location>
        <begin position="18"/>
        <end position="263"/>
    </location>
</feature>
<dbReference type="PANTHER" id="PTHR43787:SF13">
    <property type="entry name" value="FEMO COFACTOR BIOSYNTHESIS PROTEIN NIFB"/>
    <property type="match status" value="1"/>
</dbReference>
<dbReference type="InterPro" id="IPR003731">
    <property type="entry name" value="Di-Nase_FeMo-co_biosynth"/>
</dbReference>
<protein>
    <recommendedName>
        <fullName evidence="5">FeMo cofactor biosynthesis protein NifB</fullName>
    </recommendedName>
    <alternativeName>
        <fullName evidence="14">Nitrogenase cofactor maturase NifB</fullName>
    </alternativeName>
    <alternativeName>
        <fullName evidence="13">Radical SAM assemblase NifB</fullName>
    </alternativeName>
</protein>
<evidence type="ECO:0000256" key="10">
    <source>
        <dbReference type="ARBA" id="ARBA00023014"/>
    </source>
</evidence>